<protein>
    <recommendedName>
        <fullName evidence="7">Fructose-1,6-bisphosphatase</fullName>
    </recommendedName>
</protein>
<proteinExistence type="inferred from homology"/>
<sequence length="320" mass="33661">MDRNLALELVRATEMAAISSARWMGLGNPSAAEQAAIDAMRHAFDNISFTGSIVTGEGERDKAPTLYVGEILGQGDAPEVDVALDAVESGTIVARGRPNAISVIAVAEKGSLRQVPDAHMEKIAVGPKAAGVIDITAPPEKNLHAIAEAMNCSVEDLTVVILDRPRHAELVRQVRGVGARIKLIHDGDLSATVAVAFEGTGVDVLMGVGGAREGALAATALQCIGGDMQGRLKPQTEEEAEQALRMGIRDLDQVFTISDLTGGGERDIMFAATGVTDGDLLKGVRFFGGGAQTHSLVMRSSSATVRFIESTHRFDRKPVS</sequence>
<reference evidence="8 9" key="1">
    <citation type="submission" date="2017-09" db="EMBL/GenBank/DDBJ databases">
        <title>Bloom of a denitrifying methanotroph, Candidatus Methylomirabilis limnetica, in a deep stratified lake.</title>
        <authorList>
            <person name="Graf J.S."/>
            <person name="Marchant H.K."/>
            <person name="Tienken D."/>
            <person name="Hach P.F."/>
            <person name="Brand A."/>
            <person name="Schubert C.J."/>
            <person name="Kuypers M.M."/>
            <person name="Milucka J."/>
        </authorList>
    </citation>
    <scope>NUCLEOTIDE SEQUENCE [LARGE SCALE GENOMIC DNA]</scope>
    <source>
        <strain evidence="8 9">Zug</strain>
    </source>
</reference>
<dbReference type="PANTHER" id="PTHR30447">
    <property type="entry name" value="FRUCTOSE-1,6-BISPHOSPHATASE CLASS 2"/>
    <property type="match status" value="1"/>
</dbReference>
<keyword evidence="9" id="KW-1185">Reference proteome</keyword>
<dbReference type="GO" id="GO:0030388">
    <property type="term" value="P:fructose 1,6-bisphosphate metabolic process"/>
    <property type="evidence" value="ECO:0007669"/>
    <property type="project" value="TreeGrafter"/>
</dbReference>
<dbReference type="Gene3D" id="3.30.540.10">
    <property type="entry name" value="Fructose-1,6-Bisphosphatase, subunit A, domain 1"/>
    <property type="match status" value="1"/>
</dbReference>
<organism evidence="8 9">
    <name type="scientific">Candidatus Methylomirabilis limnetica</name>
    <dbReference type="NCBI Taxonomy" id="2033718"/>
    <lineage>
        <taxon>Bacteria</taxon>
        <taxon>Candidatus Methylomirabilota</taxon>
        <taxon>Candidatus Methylomirabilia</taxon>
        <taxon>Candidatus Methylomirabilales</taxon>
        <taxon>Candidatus Methylomirabilaceae</taxon>
        <taxon>Candidatus Methylomirabilis</taxon>
    </lineage>
</organism>
<dbReference type="AlphaFoldDB" id="A0A2T4U0T1"/>
<evidence type="ECO:0000256" key="3">
    <source>
        <dbReference type="ARBA" id="ARBA00022723"/>
    </source>
</evidence>
<keyword evidence="3" id="KW-0479">Metal-binding</keyword>
<name>A0A2T4U0T1_9BACT</name>
<accession>A0A2T4U0T1</accession>
<dbReference type="GO" id="GO:0042132">
    <property type="term" value="F:fructose 1,6-bisphosphate 1-phosphatase activity"/>
    <property type="evidence" value="ECO:0007669"/>
    <property type="project" value="UniProtKB-EC"/>
</dbReference>
<evidence type="ECO:0000313" key="8">
    <source>
        <dbReference type="EMBL" id="PTL36946.1"/>
    </source>
</evidence>
<dbReference type="EMBL" id="NVQC01000009">
    <property type="protein sequence ID" value="PTL36946.1"/>
    <property type="molecule type" value="Genomic_DNA"/>
</dbReference>
<dbReference type="SUPFAM" id="SSF56655">
    <property type="entry name" value="Carbohydrate phosphatase"/>
    <property type="match status" value="1"/>
</dbReference>
<dbReference type="OrthoDB" id="9779353at2"/>
<dbReference type="GO" id="GO:0006071">
    <property type="term" value="P:glycerol metabolic process"/>
    <property type="evidence" value="ECO:0007669"/>
    <property type="project" value="InterPro"/>
</dbReference>
<evidence type="ECO:0000256" key="7">
    <source>
        <dbReference type="PIRNR" id="PIRNR004532"/>
    </source>
</evidence>
<evidence type="ECO:0000313" key="9">
    <source>
        <dbReference type="Proteomes" id="UP000241436"/>
    </source>
</evidence>
<dbReference type="FunFam" id="3.40.190.90:FF:000001">
    <property type="entry name" value="Fructose-1,6-bisphosphatase"/>
    <property type="match status" value="1"/>
</dbReference>
<dbReference type="GO" id="GO:0005829">
    <property type="term" value="C:cytosol"/>
    <property type="evidence" value="ECO:0007669"/>
    <property type="project" value="TreeGrafter"/>
</dbReference>
<evidence type="ECO:0000256" key="4">
    <source>
        <dbReference type="ARBA" id="ARBA00022801"/>
    </source>
</evidence>
<comment type="caution">
    <text evidence="8">The sequence shown here is derived from an EMBL/GenBank/DDBJ whole genome shotgun (WGS) entry which is preliminary data.</text>
</comment>
<dbReference type="Pfam" id="PF03320">
    <property type="entry name" value="FBPase_glpX"/>
    <property type="match status" value="1"/>
</dbReference>
<dbReference type="PIRSF" id="PIRSF004532">
    <property type="entry name" value="GlpX"/>
    <property type="match status" value="1"/>
</dbReference>
<dbReference type="CDD" id="cd01516">
    <property type="entry name" value="FBPase_glpX"/>
    <property type="match status" value="1"/>
</dbReference>
<dbReference type="GO" id="GO:0006094">
    <property type="term" value="P:gluconeogenesis"/>
    <property type="evidence" value="ECO:0007669"/>
    <property type="project" value="InterPro"/>
</dbReference>
<keyword evidence="5" id="KW-0464">Manganese</keyword>
<evidence type="ECO:0000256" key="1">
    <source>
        <dbReference type="ARBA" id="ARBA00001273"/>
    </source>
</evidence>
<dbReference type="NCBIfam" id="TIGR00330">
    <property type="entry name" value="glpX"/>
    <property type="match status" value="1"/>
</dbReference>
<dbReference type="RefSeq" id="WP_107561109.1">
    <property type="nucleotide sequence ID" value="NZ_NVQC01000009.1"/>
</dbReference>
<dbReference type="Proteomes" id="UP000241436">
    <property type="component" value="Unassembled WGS sequence"/>
</dbReference>
<dbReference type="GO" id="GO:0046872">
    <property type="term" value="F:metal ion binding"/>
    <property type="evidence" value="ECO:0007669"/>
    <property type="project" value="UniProtKB-KW"/>
</dbReference>
<comment type="catalytic activity">
    <reaction evidence="1">
        <text>beta-D-fructose 1,6-bisphosphate + H2O = beta-D-fructose 6-phosphate + phosphate</text>
        <dbReference type="Rhea" id="RHEA:11064"/>
        <dbReference type="ChEBI" id="CHEBI:15377"/>
        <dbReference type="ChEBI" id="CHEBI:32966"/>
        <dbReference type="ChEBI" id="CHEBI:43474"/>
        <dbReference type="ChEBI" id="CHEBI:57634"/>
        <dbReference type="EC" id="3.1.3.11"/>
    </reaction>
</comment>
<reference evidence="9" key="2">
    <citation type="journal article" date="2018" name="Environ. Microbiol.">
        <title>Bloom of a denitrifying methanotroph, 'Candidatus Methylomirabilis limnetica', in a deep stratified lake.</title>
        <authorList>
            <person name="Graf J.S."/>
            <person name="Mayr M.J."/>
            <person name="Marchant H.K."/>
            <person name="Tienken D."/>
            <person name="Hach P.F."/>
            <person name="Brand A."/>
            <person name="Schubert C.J."/>
            <person name="Kuypers M.M."/>
            <person name="Milucka J."/>
        </authorList>
    </citation>
    <scope>NUCLEOTIDE SEQUENCE [LARGE SCALE GENOMIC DNA]</scope>
    <source>
        <strain evidence="9">Zug</strain>
    </source>
</reference>
<evidence type="ECO:0000256" key="2">
    <source>
        <dbReference type="ARBA" id="ARBA00008989"/>
    </source>
</evidence>
<dbReference type="InterPro" id="IPR004464">
    <property type="entry name" value="FBPase_class-2/SBPase"/>
</dbReference>
<evidence type="ECO:0000256" key="6">
    <source>
        <dbReference type="ARBA" id="ARBA00023277"/>
    </source>
</evidence>
<evidence type="ECO:0000256" key="5">
    <source>
        <dbReference type="ARBA" id="ARBA00023211"/>
    </source>
</evidence>
<keyword evidence="4" id="KW-0378">Hydrolase</keyword>
<gene>
    <name evidence="8" type="primary">glpX</name>
    <name evidence="8" type="ORF">CLG94_01355</name>
</gene>
<comment type="similarity">
    <text evidence="2 7">Belongs to the FBPase class 2 family.</text>
</comment>
<dbReference type="PANTHER" id="PTHR30447:SF0">
    <property type="entry name" value="FRUCTOSE-1,6-BISPHOSPHATASE 1 CLASS 2-RELATED"/>
    <property type="match status" value="1"/>
</dbReference>
<dbReference type="Gene3D" id="3.40.190.90">
    <property type="match status" value="1"/>
</dbReference>
<keyword evidence="6 7" id="KW-0119">Carbohydrate metabolism</keyword>